<dbReference type="KEGG" id="halh:HTSR_0139"/>
<dbReference type="STRING" id="1873524.HSR6_0140"/>
<feature type="transmembrane region" description="Helical" evidence="1">
    <location>
        <begin position="49"/>
        <end position="68"/>
    </location>
</feature>
<proteinExistence type="predicted"/>
<dbReference type="Pfam" id="PF09997">
    <property type="entry name" value="DUF2238"/>
    <property type="match status" value="1"/>
</dbReference>
<feature type="transmembrane region" description="Helical" evidence="1">
    <location>
        <begin position="115"/>
        <end position="138"/>
    </location>
</feature>
<organism evidence="2 3">
    <name type="scientific">Halodesulfurarchaeum formicicum</name>
    <dbReference type="NCBI Taxonomy" id="1873524"/>
    <lineage>
        <taxon>Archaea</taxon>
        <taxon>Methanobacteriati</taxon>
        <taxon>Methanobacteriota</taxon>
        <taxon>Stenosarchaea group</taxon>
        <taxon>Halobacteria</taxon>
        <taxon>Halobacteriales</taxon>
        <taxon>Halobacteriaceae</taxon>
        <taxon>Halodesulfurarchaeum</taxon>
    </lineage>
</organism>
<evidence type="ECO:0000313" key="3">
    <source>
        <dbReference type="Proteomes" id="UP000185608"/>
    </source>
</evidence>
<name>A0A1D8S1W5_9EURY</name>
<dbReference type="InterPro" id="IPR014509">
    <property type="entry name" value="YjdF-like"/>
</dbReference>
<evidence type="ECO:0000256" key="1">
    <source>
        <dbReference type="SAM" id="Phobius"/>
    </source>
</evidence>
<keyword evidence="1" id="KW-1133">Transmembrane helix</keyword>
<evidence type="ECO:0000313" key="2">
    <source>
        <dbReference type="EMBL" id="AOW79347.1"/>
    </source>
</evidence>
<feature type="transmembrane region" description="Helical" evidence="1">
    <location>
        <begin position="12"/>
        <end position="37"/>
    </location>
</feature>
<evidence type="ECO:0008006" key="4">
    <source>
        <dbReference type="Google" id="ProtNLM"/>
    </source>
</evidence>
<keyword evidence="1" id="KW-0812">Transmembrane</keyword>
<dbReference type="AlphaFoldDB" id="A0A1D8S1W5"/>
<sequence>MLLTGLIRTIQVAIALVIAYGTLTGDFVVVVNGVLGLGTTLLPAGLKRAYGVSFPTTVVLWVAVAVLLHTLGMAGPYTTVWWWDHLTHTLSATLVASVGYAFARAFEEQAPGITLPADFLFVYVVLFTMAAGVLWEVLEFVGRLLASWLGHQPLLVQYGLQDTILDLLFDAVGAIVVGVLSRGRVDWRETPIRELVQRTR</sequence>
<dbReference type="Proteomes" id="UP000185608">
    <property type="component" value="Chromosome"/>
</dbReference>
<dbReference type="GeneID" id="29828157"/>
<protein>
    <recommendedName>
        <fullName evidence="4">Membrane-spanning protein</fullName>
    </recommendedName>
</protein>
<feature type="transmembrane region" description="Helical" evidence="1">
    <location>
        <begin position="80"/>
        <end position="103"/>
    </location>
</feature>
<feature type="transmembrane region" description="Helical" evidence="1">
    <location>
        <begin position="158"/>
        <end position="180"/>
    </location>
</feature>
<keyword evidence="1" id="KW-0472">Membrane</keyword>
<reference evidence="2 3" key="1">
    <citation type="submission" date="2016-06" db="EMBL/GenBank/DDBJ databases">
        <title>Discovery of anaerobic lithoheterotrophic haloarchaeon capable of sulfur respiration by hydrogen and formate.</title>
        <authorList>
            <person name="Sorokin D.Y."/>
            <person name="Kublanov I.V."/>
            <person name="Roman P."/>
            <person name="Sinninghe Damste J.S."/>
            <person name="Golyshin P.N."/>
            <person name="Rojo D."/>
            <person name="Ciordia S."/>
            <person name="Mena Md.C."/>
            <person name="Ferrer M."/>
            <person name="Smedile F."/>
            <person name="Messina E."/>
            <person name="La Cono V."/>
            <person name="Yakimov M.M."/>
        </authorList>
    </citation>
    <scope>NUCLEOTIDE SEQUENCE [LARGE SCALE GENOMIC DNA]</scope>
    <source>
        <strain evidence="2 3">HTSR1</strain>
    </source>
</reference>
<accession>A0A1D8S1W5</accession>
<gene>
    <name evidence="2" type="ORF">HTSR_0139</name>
</gene>
<dbReference type="EMBL" id="CP016070">
    <property type="protein sequence ID" value="AOW79347.1"/>
    <property type="molecule type" value="Genomic_DNA"/>
</dbReference>
<dbReference type="RefSeq" id="WP_070364124.1">
    <property type="nucleotide sequence ID" value="NZ_CP016070.1"/>
</dbReference>